<feature type="transmembrane region" description="Helical" evidence="1">
    <location>
        <begin position="105"/>
        <end position="126"/>
    </location>
</feature>
<feature type="transmembrane region" description="Helical" evidence="1">
    <location>
        <begin position="138"/>
        <end position="159"/>
    </location>
</feature>
<sequence>MAFTRIGESDRVFRNYCTLRGWAIAFAIIQIAYDGCHVALGMILLTGGIMSWNGECHSPGLVFLIIVVALPVTLSKLFMVKLAYSIFSGITQDESPEITSSSFKSFVTFKFCLVVVLLSVLGFVAVDGSVKLFDPLVFGYMAIDTGIFTACAAIIGLYLKSAQMNGRQATGLSGFDENCNVDFENKIEPVAV</sequence>
<evidence type="ECO:0000313" key="3">
    <source>
        <dbReference type="Proteomes" id="UP000198287"/>
    </source>
</evidence>
<dbReference type="EMBL" id="LNIX01000001">
    <property type="protein sequence ID" value="OXA61934.1"/>
    <property type="molecule type" value="Genomic_DNA"/>
</dbReference>
<keyword evidence="3" id="KW-1185">Reference proteome</keyword>
<keyword evidence="1" id="KW-0472">Membrane</keyword>
<comment type="caution">
    <text evidence="2">The sequence shown here is derived from an EMBL/GenBank/DDBJ whole genome shotgun (WGS) entry which is preliminary data.</text>
</comment>
<gene>
    <name evidence="2" type="ORF">Fcan01_01023</name>
</gene>
<protein>
    <submittedName>
        <fullName evidence="2">Uncharacterized protein</fullName>
    </submittedName>
</protein>
<keyword evidence="1" id="KW-1133">Transmembrane helix</keyword>
<proteinExistence type="predicted"/>
<evidence type="ECO:0000256" key="1">
    <source>
        <dbReference type="SAM" id="Phobius"/>
    </source>
</evidence>
<feature type="transmembrane region" description="Helical" evidence="1">
    <location>
        <begin position="61"/>
        <end position="84"/>
    </location>
</feature>
<reference evidence="2 3" key="1">
    <citation type="submission" date="2015-12" db="EMBL/GenBank/DDBJ databases">
        <title>The genome of Folsomia candida.</title>
        <authorList>
            <person name="Faddeeva A."/>
            <person name="Derks M.F."/>
            <person name="Anvar Y."/>
            <person name="Smit S."/>
            <person name="Van Straalen N."/>
            <person name="Roelofs D."/>
        </authorList>
    </citation>
    <scope>NUCLEOTIDE SEQUENCE [LARGE SCALE GENOMIC DNA]</scope>
    <source>
        <strain evidence="2 3">VU population</strain>
        <tissue evidence="2">Whole body</tissue>
    </source>
</reference>
<accession>A0A226EXY1</accession>
<dbReference type="AlphaFoldDB" id="A0A226EXY1"/>
<feature type="transmembrane region" description="Helical" evidence="1">
    <location>
        <begin position="21"/>
        <end position="49"/>
    </location>
</feature>
<keyword evidence="1" id="KW-0812">Transmembrane</keyword>
<evidence type="ECO:0000313" key="2">
    <source>
        <dbReference type="EMBL" id="OXA61934.1"/>
    </source>
</evidence>
<name>A0A226EXY1_FOLCA</name>
<dbReference type="Proteomes" id="UP000198287">
    <property type="component" value="Unassembled WGS sequence"/>
</dbReference>
<organism evidence="2 3">
    <name type="scientific">Folsomia candida</name>
    <name type="common">Springtail</name>
    <dbReference type="NCBI Taxonomy" id="158441"/>
    <lineage>
        <taxon>Eukaryota</taxon>
        <taxon>Metazoa</taxon>
        <taxon>Ecdysozoa</taxon>
        <taxon>Arthropoda</taxon>
        <taxon>Hexapoda</taxon>
        <taxon>Collembola</taxon>
        <taxon>Entomobryomorpha</taxon>
        <taxon>Isotomoidea</taxon>
        <taxon>Isotomidae</taxon>
        <taxon>Proisotominae</taxon>
        <taxon>Folsomia</taxon>
    </lineage>
</organism>